<organism evidence="3 4">
    <name type="scientific">Amycolatopsis antarctica</name>
    <dbReference type="NCBI Taxonomy" id="1854586"/>
    <lineage>
        <taxon>Bacteria</taxon>
        <taxon>Bacillati</taxon>
        <taxon>Actinomycetota</taxon>
        <taxon>Actinomycetes</taxon>
        <taxon>Pseudonocardiales</taxon>
        <taxon>Pseudonocardiaceae</taxon>
        <taxon>Amycolatopsis</taxon>
    </lineage>
</organism>
<dbReference type="GO" id="GO:0070967">
    <property type="term" value="F:coenzyme F420 binding"/>
    <property type="evidence" value="ECO:0007669"/>
    <property type="project" value="TreeGrafter"/>
</dbReference>
<dbReference type="PANTHER" id="PTHR39428:SF1">
    <property type="entry name" value="F420H(2)-DEPENDENT QUINONE REDUCTASE RV1261C"/>
    <property type="match status" value="1"/>
</dbReference>
<dbReference type="Pfam" id="PF04075">
    <property type="entry name" value="F420H2_quin_red"/>
    <property type="match status" value="1"/>
</dbReference>
<comment type="similarity">
    <text evidence="1">Belongs to the F420H(2)-dependent quinone reductase family.</text>
</comment>
<protein>
    <submittedName>
        <fullName evidence="3">Nitroreductase family deazaflavin-dependent oxidoreductase</fullName>
    </submittedName>
</protein>
<dbReference type="GO" id="GO:0016491">
    <property type="term" value="F:oxidoreductase activity"/>
    <property type="evidence" value="ECO:0007669"/>
    <property type="project" value="InterPro"/>
</dbReference>
<comment type="caution">
    <text evidence="3">The sequence shown here is derived from an EMBL/GenBank/DDBJ whole genome shotgun (WGS) entry which is preliminary data.</text>
</comment>
<accession>A0A263D6A3</accession>
<dbReference type="InterPro" id="IPR012349">
    <property type="entry name" value="Split_barrel_FMN-bd"/>
</dbReference>
<dbReference type="EMBL" id="NKYE01000003">
    <property type="protein sequence ID" value="OZM73943.1"/>
    <property type="molecule type" value="Genomic_DNA"/>
</dbReference>
<evidence type="ECO:0000313" key="4">
    <source>
        <dbReference type="Proteomes" id="UP000242444"/>
    </source>
</evidence>
<comment type="catalytic activity">
    <reaction evidence="2">
        <text>oxidized coenzyme F420-(gamma-L-Glu)(n) + a quinol + H(+) = reduced coenzyme F420-(gamma-L-Glu)(n) + a quinone</text>
        <dbReference type="Rhea" id="RHEA:39663"/>
        <dbReference type="Rhea" id="RHEA-COMP:12939"/>
        <dbReference type="Rhea" id="RHEA-COMP:14378"/>
        <dbReference type="ChEBI" id="CHEBI:15378"/>
        <dbReference type="ChEBI" id="CHEBI:24646"/>
        <dbReference type="ChEBI" id="CHEBI:132124"/>
        <dbReference type="ChEBI" id="CHEBI:133980"/>
        <dbReference type="ChEBI" id="CHEBI:139511"/>
    </reaction>
</comment>
<dbReference type="InParanoid" id="A0A263D6A3"/>
<evidence type="ECO:0000256" key="1">
    <source>
        <dbReference type="ARBA" id="ARBA00008710"/>
    </source>
</evidence>
<dbReference type="InterPro" id="IPR004378">
    <property type="entry name" value="F420H2_quin_Rdtase"/>
</dbReference>
<keyword evidence="4" id="KW-1185">Reference proteome</keyword>
<dbReference type="GO" id="GO:0005886">
    <property type="term" value="C:plasma membrane"/>
    <property type="evidence" value="ECO:0007669"/>
    <property type="project" value="TreeGrafter"/>
</dbReference>
<gene>
    <name evidence="3" type="ORF">CFN78_06540</name>
</gene>
<dbReference type="PANTHER" id="PTHR39428">
    <property type="entry name" value="F420H(2)-DEPENDENT QUINONE REDUCTASE RV1261C"/>
    <property type="match status" value="1"/>
</dbReference>
<sequence length="140" mass="15159">MTPAPDDFNARIIDEFRANDGKVGGPFAGAPLLLLHNTGARSGKEHVSPVMYLADGDRYVVFASKAGADTNPAWYHNLRANPEVSVEVGTETVRVRAVEVEGGERDTLYARQAALYPGFAEYEARTTRVIPVIALVPETS</sequence>
<evidence type="ECO:0000256" key="2">
    <source>
        <dbReference type="ARBA" id="ARBA00049106"/>
    </source>
</evidence>
<dbReference type="AlphaFoldDB" id="A0A263D6A3"/>
<dbReference type="SUPFAM" id="SSF50475">
    <property type="entry name" value="FMN-binding split barrel"/>
    <property type="match status" value="1"/>
</dbReference>
<reference evidence="3 4" key="1">
    <citation type="submission" date="2017-07" db="EMBL/GenBank/DDBJ databases">
        <title>Amycolatopsis antarcticus sp. nov., isolated from the surface of an Antarcticus brown macroalga.</title>
        <authorList>
            <person name="Wang J."/>
            <person name="Leiva S."/>
            <person name="Huang J."/>
            <person name="Huang Y."/>
        </authorList>
    </citation>
    <scope>NUCLEOTIDE SEQUENCE [LARGE SCALE GENOMIC DNA]</scope>
    <source>
        <strain evidence="3 4">AU-G6</strain>
    </source>
</reference>
<dbReference type="Proteomes" id="UP000242444">
    <property type="component" value="Unassembled WGS sequence"/>
</dbReference>
<dbReference type="RefSeq" id="WP_094861700.1">
    <property type="nucleotide sequence ID" value="NZ_NKYE01000003.1"/>
</dbReference>
<dbReference type="Gene3D" id="2.30.110.10">
    <property type="entry name" value="Electron Transport, Fmn-binding Protein, Chain A"/>
    <property type="match status" value="1"/>
</dbReference>
<proteinExistence type="inferred from homology"/>
<evidence type="ECO:0000313" key="3">
    <source>
        <dbReference type="EMBL" id="OZM73943.1"/>
    </source>
</evidence>
<dbReference type="NCBIfam" id="TIGR00026">
    <property type="entry name" value="hi_GC_TIGR00026"/>
    <property type="match status" value="1"/>
</dbReference>
<name>A0A263D6A3_9PSEU</name>
<dbReference type="OrthoDB" id="8225825at2"/>